<dbReference type="SUPFAM" id="SSF56219">
    <property type="entry name" value="DNase I-like"/>
    <property type="match status" value="1"/>
</dbReference>
<evidence type="ECO:0000256" key="1">
    <source>
        <dbReference type="SAM" id="MobiDB-lite"/>
    </source>
</evidence>
<dbReference type="OrthoDB" id="1935089at2759"/>
<dbReference type="PANTHER" id="PTHR31286:SF180">
    <property type="entry name" value="OS10G0362600 PROTEIN"/>
    <property type="match status" value="1"/>
</dbReference>
<proteinExistence type="predicted"/>
<dbReference type="Pfam" id="PF03372">
    <property type="entry name" value="Exo_endo_phos"/>
    <property type="match status" value="1"/>
</dbReference>
<reference evidence="3" key="1">
    <citation type="submission" date="2022-04" db="EMBL/GenBank/DDBJ databases">
        <title>Carnegiea gigantea Genome sequencing and assembly v2.</title>
        <authorList>
            <person name="Copetti D."/>
            <person name="Sanderson M.J."/>
            <person name="Burquez A."/>
            <person name="Wojciechowski M.F."/>
        </authorList>
    </citation>
    <scope>NUCLEOTIDE SEQUENCE</scope>
    <source>
        <strain evidence="3">SGP5-SGP5p</strain>
        <tissue evidence="3">Aerial part</tissue>
    </source>
</reference>
<name>A0A9Q1GG21_9CARY</name>
<organism evidence="3 4">
    <name type="scientific">Carnegiea gigantea</name>
    <dbReference type="NCBI Taxonomy" id="171969"/>
    <lineage>
        <taxon>Eukaryota</taxon>
        <taxon>Viridiplantae</taxon>
        <taxon>Streptophyta</taxon>
        <taxon>Embryophyta</taxon>
        <taxon>Tracheophyta</taxon>
        <taxon>Spermatophyta</taxon>
        <taxon>Magnoliopsida</taxon>
        <taxon>eudicotyledons</taxon>
        <taxon>Gunneridae</taxon>
        <taxon>Pentapetalae</taxon>
        <taxon>Caryophyllales</taxon>
        <taxon>Cactineae</taxon>
        <taxon>Cactaceae</taxon>
        <taxon>Cactoideae</taxon>
        <taxon>Echinocereeae</taxon>
        <taxon>Carnegiea</taxon>
    </lineage>
</organism>
<dbReference type="InterPro" id="IPR036691">
    <property type="entry name" value="Endo/exonu/phosph_ase_sf"/>
</dbReference>
<accession>A0A9Q1GG21</accession>
<feature type="compositionally biased region" description="Pro residues" evidence="1">
    <location>
        <begin position="132"/>
        <end position="141"/>
    </location>
</feature>
<evidence type="ECO:0000259" key="2">
    <source>
        <dbReference type="Pfam" id="PF03372"/>
    </source>
</evidence>
<feature type="region of interest" description="Disordered" evidence="1">
    <location>
        <begin position="123"/>
        <end position="145"/>
    </location>
</feature>
<keyword evidence="4" id="KW-1185">Reference proteome</keyword>
<evidence type="ECO:0000313" key="4">
    <source>
        <dbReference type="Proteomes" id="UP001153076"/>
    </source>
</evidence>
<feature type="region of interest" description="Disordered" evidence="1">
    <location>
        <begin position="538"/>
        <end position="558"/>
    </location>
</feature>
<protein>
    <recommendedName>
        <fullName evidence="2">Endonuclease/exonuclease/phosphatase domain-containing protein</fullName>
    </recommendedName>
</protein>
<dbReference type="AlphaFoldDB" id="A0A9Q1GG21"/>
<feature type="domain" description="Endonuclease/exonuclease/phosphatase" evidence="2">
    <location>
        <begin position="187"/>
        <end position="303"/>
    </location>
</feature>
<dbReference type="PANTHER" id="PTHR31286">
    <property type="entry name" value="GLYCINE-RICH CELL WALL STRUCTURAL PROTEIN 1.8-LIKE"/>
    <property type="match status" value="1"/>
</dbReference>
<gene>
    <name evidence="3" type="ORF">Cgig2_020573</name>
</gene>
<dbReference type="InterPro" id="IPR005135">
    <property type="entry name" value="Endo/exonuclease/phosphatase"/>
</dbReference>
<dbReference type="Gene3D" id="3.60.10.10">
    <property type="entry name" value="Endonuclease/exonuclease/phosphatase"/>
    <property type="match status" value="1"/>
</dbReference>
<dbReference type="InterPro" id="IPR040256">
    <property type="entry name" value="At4g02000-like"/>
</dbReference>
<evidence type="ECO:0000313" key="3">
    <source>
        <dbReference type="EMBL" id="KAJ8419651.1"/>
    </source>
</evidence>
<dbReference type="Proteomes" id="UP001153076">
    <property type="component" value="Unassembled WGS sequence"/>
</dbReference>
<dbReference type="GO" id="GO:0003824">
    <property type="term" value="F:catalytic activity"/>
    <property type="evidence" value="ECO:0007669"/>
    <property type="project" value="InterPro"/>
</dbReference>
<dbReference type="EMBL" id="JAKOGI010004656">
    <property type="protein sequence ID" value="KAJ8419651.1"/>
    <property type="molecule type" value="Genomic_DNA"/>
</dbReference>
<sequence>MDLYTETIQTLPLWVRLSNLDLKFWGLESLSKICSVLGIPLKTDPYTKEKSLIHYARVLIEFPVAGPFPEHIEFFDEHDVLIRQQVVYEWLPLKCTHCGMFGHEEPTYKNKGVIRKEWQRIQARAPTEPSQEPSPPTPPAPDAEGFIPVSHRTSARQVYDIEVIHMTEQLIHCRATQLSTPRAFLITYTYSFNWIQQRAHLSTDLSNLSLGMTEPWCVLGDFNTILYKEDQMGGDEVADHEIQELQRAIDQSELHELHSSDAYYSWTNRTQWSRIDRVFVNGYWHVNFDYTHSKYLTNGLSDHAPILIHFPSSPKPRKNFQFCDMWCTQQEFLPLLRPKLQHLHRDKFGDLRLQEAKARQQLANVQAALENQPDHASLLQQEKELRDHYISILASSLKLMKQQNKMEWLGYGDECSKLFYAKTKQRKLTTYIYSIQDESGAWVEGFEQVGKTMVNFYHQLLSTEEPYRLAIGKDVIAQGHTLSREQQLSLCKPFSDHEIKTTLFLIPNHKSPRPDGYNNGVILYLDSQKQSAFPKTKHIPDAAGADHQGTDPTPNSLPQQIYYQL</sequence>
<comment type="caution">
    <text evidence="3">The sequence shown here is derived from an EMBL/GenBank/DDBJ whole genome shotgun (WGS) entry which is preliminary data.</text>
</comment>